<comment type="similarity">
    <text evidence="1 4">Belongs to the SIS family. GutQ/KpsF subfamily.</text>
</comment>
<evidence type="ECO:0000256" key="7">
    <source>
        <dbReference type="PROSITE-ProRule" id="PRU00703"/>
    </source>
</evidence>
<keyword evidence="3 7" id="KW-0129">CBS domain</keyword>
<dbReference type="CDD" id="cd05014">
    <property type="entry name" value="SIS_Kpsf"/>
    <property type="match status" value="1"/>
</dbReference>
<evidence type="ECO:0000256" key="1">
    <source>
        <dbReference type="ARBA" id="ARBA00008165"/>
    </source>
</evidence>
<feature type="site" description="Catalytically relevant" evidence="6">
    <location>
        <position position="55"/>
    </location>
</feature>
<name>A0A1F7WED4_9BACT</name>
<dbReference type="PANTHER" id="PTHR42745">
    <property type="match status" value="1"/>
</dbReference>
<accession>A0A1F7WED4</accession>
<dbReference type="FunFam" id="3.40.50.10490:FF:000011">
    <property type="entry name" value="Arabinose 5-phosphate isomerase"/>
    <property type="match status" value="1"/>
</dbReference>
<dbReference type="InterPro" id="IPR004800">
    <property type="entry name" value="KdsD/KpsF-type"/>
</dbReference>
<evidence type="ECO:0000256" key="3">
    <source>
        <dbReference type="ARBA" id="ARBA00023122"/>
    </source>
</evidence>
<evidence type="ECO:0000256" key="4">
    <source>
        <dbReference type="PIRNR" id="PIRNR004692"/>
    </source>
</evidence>
<comment type="caution">
    <text evidence="10">The sequence shown here is derived from an EMBL/GenBank/DDBJ whole genome shotgun (WGS) entry which is preliminary data.</text>
</comment>
<dbReference type="GO" id="GO:0097367">
    <property type="term" value="F:carbohydrate derivative binding"/>
    <property type="evidence" value="ECO:0007669"/>
    <property type="project" value="InterPro"/>
</dbReference>
<dbReference type="EMBL" id="MGFH01000246">
    <property type="protein sequence ID" value="OGM00917.1"/>
    <property type="molecule type" value="Genomic_DNA"/>
</dbReference>
<protein>
    <recommendedName>
        <fullName evidence="12">D-arabinose 5-phosphate isomerase</fullName>
    </recommendedName>
</protein>
<dbReference type="GO" id="GO:0046872">
    <property type="term" value="F:metal ion binding"/>
    <property type="evidence" value="ECO:0007669"/>
    <property type="project" value="UniProtKB-KW"/>
</dbReference>
<dbReference type="GO" id="GO:1901135">
    <property type="term" value="P:carbohydrate derivative metabolic process"/>
    <property type="evidence" value="ECO:0007669"/>
    <property type="project" value="InterPro"/>
</dbReference>
<dbReference type="InterPro" id="IPR035474">
    <property type="entry name" value="SIS_Kpsf"/>
</dbReference>
<feature type="site" description="Catalytically relevant" evidence="6">
    <location>
        <position position="148"/>
    </location>
</feature>
<dbReference type="AlphaFoldDB" id="A0A1F7WED4"/>
<dbReference type="NCBIfam" id="TIGR00393">
    <property type="entry name" value="kpsF"/>
    <property type="match status" value="1"/>
</dbReference>
<dbReference type="CDD" id="cd04604">
    <property type="entry name" value="CBS_pair_SIS_assoc"/>
    <property type="match status" value="1"/>
</dbReference>
<gene>
    <name evidence="10" type="ORF">A2008_09700</name>
</gene>
<evidence type="ECO:0000256" key="6">
    <source>
        <dbReference type="PIRSR" id="PIRSR004692-3"/>
    </source>
</evidence>
<evidence type="ECO:0000259" key="8">
    <source>
        <dbReference type="PROSITE" id="PS51371"/>
    </source>
</evidence>
<dbReference type="Pfam" id="PF01380">
    <property type="entry name" value="SIS"/>
    <property type="match status" value="1"/>
</dbReference>
<evidence type="ECO:0000259" key="9">
    <source>
        <dbReference type="PROSITE" id="PS51464"/>
    </source>
</evidence>
<dbReference type="InterPro" id="IPR001347">
    <property type="entry name" value="SIS_dom"/>
</dbReference>
<feature type="site" description="Catalytically relevant" evidence="6">
    <location>
        <position position="107"/>
    </location>
</feature>
<dbReference type="Pfam" id="PF00571">
    <property type="entry name" value="CBS"/>
    <property type="match status" value="2"/>
</dbReference>
<dbReference type="InterPro" id="IPR046348">
    <property type="entry name" value="SIS_dom_sf"/>
</dbReference>
<dbReference type="Proteomes" id="UP000178735">
    <property type="component" value="Unassembled WGS sequence"/>
</dbReference>
<dbReference type="InterPro" id="IPR000644">
    <property type="entry name" value="CBS_dom"/>
</dbReference>
<dbReference type="InterPro" id="IPR046342">
    <property type="entry name" value="CBS_dom_sf"/>
</dbReference>
<feature type="domain" description="CBS" evidence="8">
    <location>
        <begin position="274"/>
        <end position="326"/>
    </location>
</feature>
<evidence type="ECO:0000313" key="10">
    <source>
        <dbReference type="EMBL" id="OGM00917.1"/>
    </source>
</evidence>
<dbReference type="SMART" id="SM00116">
    <property type="entry name" value="CBS"/>
    <property type="match status" value="2"/>
</dbReference>
<proteinExistence type="inferred from homology"/>
<dbReference type="SUPFAM" id="SSF53697">
    <property type="entry name" value="SIS domain"/>
    <property type="match status" value="1"/>
</dbReference>
<keyword evidence="2" id="KW-0677">Repeat</keyword>
<evidence type="ECO:0000313" key="11">
    <source>
        <dbReference type="Proteomes" id="UP000178735"/>
    </source>
</evidence>
<evidence type="ECO:0000256" key="2">
    <source>
        <dbReference type="ARBA" id="ARBA00022737"/>
    </source>
</evidence>
<feature type="domain" description="SIS" evidence="9">
    <location>
        <begin position="37"/>
        <end position="180"/>
    </location>
</feature>
<evidence type="ECO:0000256" key="5">
    <source>
        <dbReference type="PIRSR" id="PIRSR004692-2"/>
    </source>
</evidence>
<dbReference type="PANTHER" id="PTHR42745:SF1">
    <property type="entry name" value="ARABINOSE 5-PHOSPHATE ISOMERASE KDSD"/>
    <property type="match status" value="1"/>
</dbReference>
<sequence>MEDVFIDVISEVRGILAHESAALTGLADHIGDNYLQAVRLIHNSSGMLIVVGMGKSGLVGRKIAATMSSLGTPSVFMHASEALHGDLGMIKPSDVLLMISNSGGTRELIEIIPYAKRIGAKIIAITHNTGSELAKNADIVLPLIYESEACPFNLAPTTSTTMTLAIGDAIAIVLTRLKDFRPKDFATLHPGGSLGRRLLIKVSDLMHTGDEMPAAPADMPLIEALPMMSRKKLGTVVVTGEDGKLLGILTDGDLRRILCSMGAGAIGAKIGDVMIVNPKRISADKLCEEAINIMETNKITTLPVVTPDGAVLGIIHLHDLLRAKIY</sequence>
<keyword evidence="5" id="KW-0862">Zinc</keyword>
<reference evidence="10 11" key="1">
    <citation type="journal article" date="2016" name="Nat. Commun.">
        <title>Thousands of microbial genomes shed light on interconnected biogeochemical processes in an aquifer system.</title>
        <authorList>
            <person name="Anantharaman K."/>
            <person name="Brown C.T."/>
            <person name="Hug L.A."/>
            <person name="Sharon I."/>
            <person name="Castelle C.J."/>
            <person name="Probst A.J."/>
            <person name="Thomas B.C."/>
            <person name="Singh A."/>
            <person name="Wilkins M.J."/>
            <person name="Karaoz U."/>
            <person name="Brodie E.L."/>
            <person name="Williams K.H."/>
            <person name="Hubbard S.S."/>
            <person name="Banfield J.F."/>
        </authorList>
    </citation>
    <scope>NUCLEOTIDE SEQUENCE [LARGE SCALE GENOMIC DNA]</scope>
</reference>
<feature type="binding site" evidence="5">
    <location>
        <position position="78"/>
    </location>
    <ligand>
        <name>Zn(2+)</name>
        <dbReference type="ChEBI" id="CHEBI:29105"/>
    </ligand>
</feature>
<dbReference type="STRING" id="1817813.A2008_09700"/>
<dbReference type="PROSITE" id="PS51464">
    <property type="entry name" value="SIS"/>
    <property type="match status" value="1"/>
</dbReference>
<evidence type="ECO:0008006" key="12">
    <source>
        <dbReference type="Google" id="ProtNLM"/>
    </source>
</evidence>
<dbReference type="GO" id="GO:0005975">
    <property type="term" value="P:carbohydrate metabolic process"/>
    <property type="evidence" value="ECO:0007669"/>
    <property type="project" value="InterPro"/>
</dbReference>
<organism evidence="10 11">
    <name type="scientific">Candidatus Wallbacteria bacterium GWC2_49_35</name>
    <dbReference type="NCBI Taxonomy" id="1817813"/>
    <lineage>
        <taxon>Bacteria</taxon>
        <taxon>Candidatus Walliibacteriota</taxon>
    </lineage>
</organism>
<dbReference type="InterPro" id="IPR050986">
    <property type="entry name" value="GutQ/KpsF_isomerases"/>
</dbReference>
<dbReference type="GO" id="GO:0019146">
    <property type="term" value="F:arabinose-5-phosphate isomerase activity"/>
    <property type="evidence" value="ECO:0007669"/>
    <property type="project" value="UniProtKB-ARBA"/>
</dbReference>
<dbReference type="Gene3D" id="3.10.580.10">
    <property type="entry name" value="CBS-domain"/>
    <property type="match status" value="1"/>
</dbReference>
<feature type="domain" description="CBS" evidence="8">
    <location>
        <begin position="206"/>
        <end position="266"/>
    </location>
</feature>
<keyword evidence="5" id="KW-0479">Metal-binding</keyword>
<feature type="site" description="Catalytically relevant" evidence="6">
    <location>
        <position position="189"/>
    </location>
</feature>
<dbReference type="PIRSF" id="PIRSF004692">
    <property type="entry name" value="KdsD_KpsF"/>
    <property type="match status" value="1"/>
</dbReference>
<dbReference type="Gene3D" id="3.40.50.10490">
    <property type="entry name" value="Glucose-6-phosphate isomerase like protein, domain 1"/>
    <property type="match status" value="1"/>
</dbReference>
<dbReference type="PROSITE" id="PS51371">
    <property type="entry name" value="CBS"/>
    <property type="match status" value="2"/>
</dbReference>